<gene>
    <name evidence="1" type="ORF">SAMN02745691_00261</name>
</gene>
<dbReference type="STRING" id="1122934.SAMN02745691_00261"/>
<evidence type="ECO:0000313" key="1">
    <source>
        <dbReference type="EMBL" id="SHI43785.1"/>
    </source>
</evidence>
<dbReference type="RefSeq" id="WP_242941623.1">
    <property type="nucleotide sequence ID" value="NZ_FQYT01000003.1"/>
</dbReference>
<accession>A0A1M6B509</accession>
<protein>
    <submittedName>
        <fullName evidence="1">Protein of unknwon function</fullName>
    </submittedName>
</protein>
<dbReference type="InterPro" id="IPR021739">
    <property type="entry name" value="SaV-like"/>
</dbReference>
<dbReference type="EMBL" id="FQYT01000003">
    <property type="protein sequence ID" value="SHI43785.1"/>
    <property type="molecule type" value="Genomic_DNA"/>
</dbReference>
<reference evidence="1 2" key="1">
    <citation type="submission" date="2016-11" db="EMBL/GenBank/DDBJ databases">
        <authorList>
            <person name="Jaros S."/>
            <person name="Januszkiewicz K."/>
            <person name="Wedrychowicz H."/>
        </authorList>
    </citation>
    <scope>NUCLEOTIDE SEQUENCE [LARGE SCALE GENOMIC DNA]</scope>
    <source>
        <strain evidence="1 2">DSM 15970</strain>
    </source>
</reference>
<dbReference type="Pfam" id="PF11753">
    <property type="entry name" value="DUF3310"/>
    <property type="match status" value="1"/>
</dbReference>
<keyword evidence="2" id="KW-1185">Reference proteome</keyword>
<dbReference type="Proteomes" id="UP000184342">
    <property type="component" value="Unassembled WGS sequence"/>
</dbReference>
<proteinExistence type="predicted"/>
<evidence type="ECO:0000313" key="2">
    <source>
        <dbReference type="Proteomes" id="UP000184342"/>
    </source>
</evidence>
<dbReference type="AlphaFoldDB" id="A0A1M6B509"/>
<organism evidence="1 2">
    <name type="scientific">Parasporobacterium paucivorans DSM 15970</name>
    <dbReference type="NCBI Taxonomy" id="1122934"/>
    <lineage>
        <taxon>Bacteria</taxon>
        <taxon>Bacillati</taxon>
        <taxon>Bacillota</taxon>
        <taxon>Clostridia</taxon>
        <taxon>Lachnospirales</taxon>
        <taxon>Lachnospiraceae</taxon>
        <taxon>Parasporobacterium</taxon>
    </lineage>
</organism>
<name>A0A1M6B509_9FIRM</name>
<sequence length="112" mass="12684">MMMIDCKECAYFNDKTKRGLCLTCIGGSNFMPIKTTPAPDNINPSHYRQGKVECIDALESATVGKVGIRAVCVANVIKYLWRYEDKNGLEDIKKAKWYLDKLIETEETNNAE</sequence>